<sequence>IKAHENNADWFSKNLGNLTCQYFSSLIRYIEDYTKKDDLVRQEFVDLTKTKTFHLVTDVEVEDYHNVKIVDGGLYIMVNPERFGTNASPGYDLVERLHASDSVLSVSTKINIRDQWTSKIPALKKKLKEAVHDDIEFVVDFDNIFEIAKKNSNDDGKWYKSKLGEIVFAYFESLVTNIIKDDMVRDNFVEIIETKKIYLIFDDEVANYNDLLVKDGALYIRVGPTYLGTNNSNIGYNIIDVL</sequence>
<comment type="caution">
    <text evidence="1">The sequence shown here is derived from an EMBL/GenBank/DDBJ whole genome shotgun (WGS) entry which is preliminary data.</text>
</comment>
<gene>
    <name evidence="1" type="ORF">SCALOS_LOCUS1236</name>
</gene>
<protein>
    <submittedName>
        <fullName evidence="1">6473_t:CDS:1</fullName>
    </submittedName>
</protein>
<reference evidence="1" key="1">
    <citation type="submission" date="2021-06" db="EMBL/GenBank/DDBJ databases">
        <authorList>
            <person name="Kallberg Y."/>
            <person name="Tangrot J."/>
            <person name="Rosling A."/>
        </authorList>
    </citation>
    <scope>NUCLEOTIDE SEQUENCE</scope>
    <source>
        <strain evidence="1">AU212A</strain>
    </source>
</reference>
<evidence type="ECO:0000313" key="2">
    <source>
        <dbReference type="Proteomes" id="UP000789860"/>
    </source>
</evidence>
<proteinExistence type="predicted"/>
<dbReference type="Proteomes" id="UP000789860">
    <property type="component" value="Unassembled WGS sequence"/>
</dbReference>
<organism evidence="1 2">
    <name type="scientific">Scutellospora calospora</name>
    <dbReference type="NCBI Taxonomy" id="85575"/>
    <lineage>
        <taxon>Eukaryota</taxon>
        <taxon>Fungi</taxon>
        <taxon>Fungi incertae sedis</taxon>
        <taxon>Mucoromycota</taxon>
        <taxon>Glomeromycotina</taxon>
        <taxon>Glomeromycetes</taxon>
        <taxon>Diversisporales</taxon>
        <taxon>Gigasporaceae</taxon>
        <taxon>Scutellospora</taxon>
    </lineage>
</organism>
<accession>A0ACA9K4I4</accession>
<dbReference type="EMBL" id="CAJVPM010000796">
    <property type="protein sequence ID" value="CAG8452274.1"/>
    <property type="molecule type" value="Genomic_DNA"/>
</dbReference>
<feature type="non-terminal residue" evidence="1">
    <location>
        <position position="1"/>
    </location>
</feature>
<name>A0ACA9K4I4_9GLOM</name>
<evidence type="ECO:0000313" key="1">
    <source>
        <dbReference type="EMBL" id="CAG8452274.1"/>
    </source>
</evidence>
<keyword evidence="2" id="KW-1185">Reference proteome</keyword>